<feature type="non-terminal residue" evidence="1">
    <location>
        <position position="165"/>
    </location>
</feature>
<organism evidence="1 2">
    <name type="scientific">Fomitopsis schrenkii</name>
    <name type="common">Brown rot fungus</name>
    <dbReference type="NCBI Taxonomy" id="2126942"/>
    <lineage>
        <taxon>Eukaryota</taxon>
        <taxon>Fungi</taxon>
        <taxon>Dikarya</taxon>
        <taxon>Basidiomycota</taxon>
        <taxon>Agaricomycotina</taxon>
        <taxon>Agaricomycetes</taxon>
        <taxon>Polyporales</taxon>
        <taxon>Fomitopsis</taxon>
    </lineage>
</organism>
<evidence type="ECO:0000313" key="1">
    <source>
        <dbReference type="EMBL" id="EPS98305.1"/>
    </source>
</evidence>
<dbReference type="eggNOG" id="ENOG502S67F">
    <property type="taxonomic scope" value="Eukaryota"/>
</dbReference>
<dbReference type="STRING" id="743788.S8F9N2"/>
<reference evidence="1 2" key="1">
    <citation type="journal article" date="2012" name="Science">
        <title>The Paleozoic origin of enzymatic lignin decomposition reconstructed from 31 fungal genomes.</title>
        <authorList>
            <person name="Floudas D."/>
            <person name="Binder M."/>
            <person name="Riley R."/>
            <person name="Barry K."/>
            <person name="Blanchette R.A."/>
            <person name="Henrissat B."/>
            <person name="Martinez A.T."/>
            <person name="Otillar R."/>
            <person name="Spatafora J.W."/>
            <person name="Yadav J.S."/>
            <person name="Aerts A."/>
            <person name="Benoit I."/>
            <person name="Boyd A."/>
            <person name="Carlson A."/>
            <person name="Copeland A."/>
            <person name="Coutinho P.M."/>
            <person name="de Vries R.P."/>
            <person name="Ferreira P."/>
            <person name="Findley K."/>
            <person name="Foster B."/>
            <person name="Gaskell J."/>
            <person name="Glotzer D."/>
            <person name="Gorecki P."/>
            <person name="Heitman J."/>
            <person name="Hesse C."/>
            <person name="Hori C."/>
            <person name="Igarashi K."/>
            <person name="Jurgens J.A."/>
            <person name="Kallen N."/>
            <person name="Kersten P."/>
            <person name="Kohler A."/>
            <person name="Kuees U."/>
            <person name="Kumar T.K.A."/>
            <person name="Kuo A."/>
            <person name="LaButti K."/>
            <person name="Larrondo L.F."/>
            <person name="Lindquist E."/>
            <person name="Ling A."/>
            <person name="Lombard V."/>
            <person name="Lucas S."/>
            <person name="Lundell T."/>
            <person name="Martin R."/>
            <person name="McLaughlin D.J."/>
            <person name="Morgenstern I."/>
            <person name="Morin E."/>
            <person name="Murat C."/>
            <person name="Nagy L.G."/>
            <person name="Nolan M."/>
            <person name="Ohm R.A."/>
            <person name="Patyshakuliyeva A."/>
            <person name="Rokas A."/>
            <person name="Ruiz-Duenas F.J."/>
            <person name="Sabat G."/>
            <person name="Salamov A."/>
            <person name="Samejima M."/>
            <person name="Schmutz J."/>
            <person name="Slot J.C."/>
            <person name="St John F."/>
            <person name="Stenlid J."/>
            <person name="Sun H."/>
            <person name="Sun S."/>
            <person name="Syed K."/>
            <person name="Tsang A."/>
            <person name="Wiebenga A."/>
            <person name="Young D."/>
            <person name="Pisabarro A."/>
            <person name="Eastwood D.C."/>
            <person name="Martin F."/>
            <person name="Cullen D."/>
            <person name="Grigoriev I.V."/>
            <person name="Hibbett D.S."/>
        </authorList>
    </citation>
    <scope>NUCLEOTIDE SEQUENCE</scope>
    <source>
        <strain evidence="2">FP-58527</strain>
    </source>
</reference>
<dbReference type="EMBL" id="KE504167">
    <property type="protein sequence ID" value="EPS98305.1"/>
    <property type="molecule type" value="Genomic_DNA"/>
</dbReference>
<name>S8F9N2_FOMSC</name>
<evidence type="ECO:0000313" key="2">
    <source>
        <dbReference type="Proteomes" id="UP000015241"/>
    </source>
</evidence>
<feature type="non-terminal residue" evidence="1">
    <location>
        <position position="1"/>
    </location>
</feature>
<dbReference type="AlphaFoldDB" id="S8F9N2"/>
<proteinExistence type="predicted"/>
<protein>
    <submittedName>
        <fullName evidence="1">Uncharacterized protein</fullName>
    </submittedName>
</protein>
<accession>S8F9N2</accession>
<keyword evidence="2" id="KW-1185">Reference proteome</keyword>
<dbReference type="Proteomes" id="UP000015241">
    <property type="component" value="Unassembled WGS sequence"/>
</dbReference>
<dbReference type="HOGENOM" id="CLU_074847_0_0_1"/>
<gene>
    <name evidence="1" type="ORF">FOMPIDRAFT_1087441</name>
</gene>
<sequence>SEGPRPHAILLTDGYVIDPGQEQLLAKVASYTRQGGIVVFGCQFSSFVSRDELEAMFQHAFGLPWTRTNYYRSTFAPNRGVKGIDFAALPSAYSMKAVMLGKVPSSAAVFVETGNYGDESSASAPVPTGNVNEAPAAFTKVGRGYLGYVGDVNNEETTSHVIAAM</sequence>
<dbReference type="InParanoid" id="S8F9N2"/>
<dbReference type="OrthoDB" id="245563at2759"/>